<accession>A0A9P6EDT6</accession>
<feature type="region of interest" description="Disordered" evidence="1">
    <location>
        <begin position="66"/>
        <end position="86"/>
    </location>
</feature>
<dbReference type="AlphaFoldDB" id="A0A9P6EDT6"/>
<keyword evidence="3" id="KW-1185">Reference proteome</keyword>
<evidence type="ECO:0000256" key="1">
    <source>
        <dbReference type="SAM" id="MobiDB-lite"/>
    </source>
</evidence>
<evidence type="ECO:0000313" key="3">
    <source>
        <dbReference type="Proteomes" id="UP000807306"/>
    </source>
</evidence>
<dbReference type="OrthoDB" id="5361929at2759"/>
<name>A0A9P6EDT6_9AGAR</name>
<reference evidence="2" key="1">
    <citation type="submission" date="2020-11" db="EMBL/GenBank/DDBJ databases">
        <authorList>
            <consortium name="DOE Joint Genome Institute"/>
            <person name="Ahrendt S."/>
            <person name="Riley R."/>
            <person name="Andreopoulos W."/>
            <person name="Labutti K."/>
            <person name="Pangilinan J."/>
            <person name="Ruiz-Duenas F.J."/>
            <person name="Barrasa J.M."/>
            <person name="Sanchez-Garcia M."/>
            <person name="Camarero S."/>
            <person name="Miyauchi S."/>
            <person name="Serrano A."/>
            <person name="Linde D."/>
            <person name="Babiker R."/>
            <person name="Drula E."/>
            <person name="Ayuso-Fernandez I."/>
            <person name="Pacheco R."/>
            <person name="Padilla G."/>
            <person name="Ferreira P."/>
            <person name="Barriuso J."/>
            <person name="Kellner H."/>
            <person name="Castanera R."/>
            <person name="Alfaro M."/>
            <person name="Ramirez L."/>
            <person name="Pisabarro A.G."/>
            <person name="Kuo A."/>
            <person name="Tritt A."/>
            <person name="Lipzen A."/>
            <person name="He G."/>
            <person name="Yan M."/>
            <person name="Ng V."/>
            <person name="Cullen D."/>
            <person name="Martin F."/>
            <person name="Rosso M.-N."/>
            <person name="Henrissat B."/>
            <person name="Hibbett D."/>
            <person name="Martinez A.T."/>
            <person name="Grigoriev I.V."/>
        </authorList>
    </citation>
    <scope>NUCLEOTIDE SEQUENCE</scope>
    <source>
        <strain evidence="2">CBS 506.95</strain>
    </source>
</reference>
<organism evidence="2 3">
    <name type="scientific">Crepidotus variabilis</name>
    <dbReference type="NCBI Taxonomy" id="179855"/>
    <lineage>
        <taxon>Eukaryota</taxon>
        <taxon>Fungi</taxon>
        <taxon>Dikarya</taxon>
        <taxon>Basidiomycota</taxon>
        <taxon>Agaricomycotina</taxon>
        <taxon>Agaricomycetes</taxon>
        <taxon>Agaricomycetidae</taxon>
        <taxon>Agaricales</taxon>
        <taxon>Agaricineae</taxon>
        <taxon>Crepidotaceae</taxon>
        <taxon>Crepidotus</taxon>
    </lineage>
</organism>
<gene>
    <name evidence="2" type="ORF">CPB83DRAFT_856613</name>
</gene>
<protein>
    <submittedName>
        <fullName evidence="2">Uncharacterized protein</fullName>
    </submittedName>
</protein>
<comment type="caution">
    <text evidence="2">The sequence shown here is derived from an EMBL/GenBank/DDBJ whole genome shotgun (WGS) entry which is preliminary data.</text>
</comment>
<evidence type="ECO:0000313" key="2">
    <source>
        <dbReference type="EMBL" id="KAF9527242.1"/>
    </source>
</evidence>
<dbReference type="Proteomes" id="UP000807306">
    <property type="component" value="Unassembled WGS sequence"/>
</dbReference>
<proteinExistence type="predicted"/>
<dbReference type="EMBL" id="MU157863">
    <property type="protein sequence ID" value="KAF9527242.1"/>
    <property type="molecule type" value="Genomic_DNA"/>
</dbReference>
<sequence length="86" mass="9255">MAVKADWQASFTYADGGQITAHGFVNSGCVNLFKTDSQIVTVFLEGNINVDTIELFNSRDCNGLAYTGGTGSSNPPDGFYPSYQVY</sequence>